<dbReference type="InterPro" id="IPR001455">
    <property type="entry name" value="TusA-like"/>
</dbReference>
<dbReference type="Gene3D" id="3.30.110.40">
    <property type="entry name" value="TusA-like domain"/>
    <property type="match status" value="1"/>
</dbReference>
<evidence type="ECO:0000313" key="3">
    <source>
        <dbReference type="EMBL" id="UOF92824.1"/>
    </source>
</evidence>
<evidence type="ECO:0000259" key="2">
    <source>
        <dbReference type="PROSITE" id="PS50206"/>
    </source>
</evidence>
<dbReference type="RefSeq" id="WP_347439482.1">
    <property type="nucleotide sequence ID" value="NZ_CP089291.1"/>
</dbReference>
<dbReference type="PROSITE" id="PS50206">
    <property type="entry name" value="RHODANESE_3"/>
    <property type="match status" value="1"/>
</dbReference>
<sequence length="190" mass="21282">MSYSVNKTIDCKGLSCPMPIVRTKKAVEEIQPGQVLEVLATDPGSVADVKSWAQRTGHQFIGTQEDAGVFKHYIRKSDENELKPEKKHPHTITNEELQTKLQDKPVILDVREPMEYAFGHIPGAKLVPFGKLEEAIEELKTTHGEQEIHVICRTGNRSDIACQMLTEKGFQHVKNVVPGMAEWSGPVEKQ</sequence>
<dbReference type="Proteomes" id="UP000830167">
    <property type="component" value="Chromosome"/>
</dbReference>
<dbReference type="EMBL" id="CP089291">
    <property type="protein sequence ID" value="UOF92824.1"/>
    <property type="molecule type" value="Genomic_DNA"/>
</dbReference>
<evidence type="ECO:0000313" key="4">
    <source>
        <dbReference type="Proteomes" id="UP000830167"/>
    </source>
</evidence>
<dbReference type="PANTHER" id="PTHR33279:SF6">
    <property type="entry name" value="SULFUR CARRIER PROTEIN YEDF-RELATED"/>
    <property type="match status" value="1"/>
</dbReference>
<dbReference type="PROSITE" id="PS01148">
    <property type="entry name" value="UPF0033"/>
    <property type="match status" value="1"/>
</dbReference>
<organism evidence="3 4">
    <name type="scientific">Fodinisporobacter ferrooxydans</name>
    <dbReference type="NCBI Taxonomy" id="2901836"/>
    <lineage>
        <taxon>Bacteria</taxon>
        <taxon>Bacillati</taxon>
        <taxon>Bacillota</taxon>
        <taxon>Bacilli</taxon>
        <taxon>Bacillales</taxon>
        <taxon>Alicyclobacillaceae</taxon>
        <taxon>Fodinisporobacter</taxon>
    </lineage>
</organism>
<dbReference type="InterPro" id="IPR001307">
    <property type="entry name" value="Thiosulphate_STrfase_CS"/>
</dbReference>
<dbReference type="Pfam" id="PF01206">
    <property type="entry name" value="TusA"/>
    <property type="match status" value="1"/>
</dbReference>
<dbReference type="PANTHER" id="PTHR33279">
    <property type="entry name" value="SULFUR CARRIER PROTEIN YEDF-RELATED"/>
    <property type="match status" value="1"/>
</dbReference>
<comment type="similarity">
    <text evidence="1">Belongs to the sulfur carrier protein TusA family.</text>
</comment>
<dbReference type="SUPFAM" id="SSF52821">
    <property type="entry name" value="Rhodanese/Cell cycle control phosphatase"/>
    <property type="match status" value="1"/>
</dbReference>
<dbReference type="Gene3D" id="3.40.250.10">
    <property type="entry name" value="Rhodanese-like domain"/>
    <property type="match status" value="1"/>
</dbReference>
<name>A0ABY4CS54_9BACL</name>
<protein>
    <submittedName>
        <fullName evidence="3">Sulfurtransferase TusA family protein</fullName>
    </submittedName>
</protein>
<dbReference type="InterPro" id="IPR001763">
    <property type="entry name" value="Rhodanese-like_dom"/>
</dbReference>
<dbReference type="InterPro" id="IPR036868">
    <property type="entry name" value="TusA-like_sf"/>
</dbReference>
<dbReference type="CDD" id="cd00158">
    <property type="entry name" value="RHOD"/>
    <property type="match status" value="1"/>
</dbReference>
<dbReference type="InterPro" id="IPR036873">
    <property type="entry name" value="Rhodanese-like_dom_sf"/>
</dbReference>
<keyword evidence="4" id="KW-1185">Reference proteome</keyword>
<dbReference type="PROSITE" id="PS00380">
    <property type="entry name" value="RHODANESE_1"/>
    <property type="match status" value="1"/>
</dbReference>
<dbReference type="CDD" id="cd00291">
    <property type="entry name" value="SirA_YedF_YeeD"/>
    <property type="match status" value="1"/>
</dbReference>
<dbReference type="SUPFAM" id="SSF64307">
    <property type="entry name" value="SirA-like"/>
    <property type="match status" value="1"/>
</dbReference>
<evidence type="ECO:0000256" key="1">
    <source>
        <dbReference type="ARBA" id="ARBA00008984"/>
    </source>
</evidence>
<accession>A0ABY4CS54</accession>
<gene>
    <name evidence="3" type="ORF">LSG31_09735</name>
</gene>
<dbReference type="Pfam" id="PF00581">
    <property type="entry name" value="Rhodanese"/>
    <property type="match status" value="1"/>
</dbReference>
<proteinExistence type="inferred from homology"/>
<dbReference type="SMART" id="SM00450">
    <property type="entry name" value="RHOD"/>
    <property type="match status" value="1"/>
</dbReference>
<feature type="domain" description="Rhodanese" evidence="2">
    <location>
        <begin position="101"/>
        <end position="189"/>
    </location>
</feature>
<reference evidence="3" key="1">
    <citation type="submission" date="2021-12" db="EMBL/GenBank/DDBJ databases">
        <title>Alicyclobacillaceae gen. nov., sp. nov., isolated from chalcocite enrichment system.</title>
        <authorList>
            <person name="Jiang Z."/>
        </authorList>
    </citation>
    <scope>NUCLEOTIDE SEQUENCE</scope>
    <source>
        <strain evidence="3">MYW30-H2</strain>
    </source>
</reference>